<keyword evidence="21" id="KW-1185">Reference proteome</keyword>
<evidence type="ECO:0000256" key="2">
    <source>
        <dbReference type="ARBA" id="ARBA00008653"/>
    </source>
</evidence>
<proteinExistence type="inferred from homology"/>
<evidence type="ECO:0000259" key="17">
    <source>
        <dbReference type="PROSITE" id="PS50886"/>
    </source>
</evidence>
<dbReference type="InterPro" id="IPR012340">
    <property type="entry name" value="NA-bd_OB-fold"/>
</dbReference>
<evidence type="ECO:0000256" key="13">
    <source>
        <dbReference type="ARBA" id="ARBA00023146"/>
    </source>
</evidence>
<protein>
    <recommendedName>
        <fullName evidence="15">Phenylalanine--tRNA ligase beta subunit</fullName>
        <ecNumber evidence="15">6.1.1.20</ecNumber>
    </recommendedName>
    <alternativeName>
        <fullName evidence="15">Phenylalanyl-tRNA synthetase beta subunit</fullName>
        <shortName evidence="15">PheRS</shortName>
    </alternativeName>
</protein>
<dbReference type="GO" id="GO:0009328">
    <property type="term" value="C:phenylalanine-tRNA ligase complex"/>
    <property type="evidence" value="ECO:0007669"/>
    <property type="project" value="TreeGrafter"/>
</dbReference>
<dbReference type="HAMAP" id="MF_00283">
    <property type="entry name" value="Phe_tRNA_synth_beta1"/>
    <property type="match status" value="1"/>
</dbReference>
<dbReference type="InterPro" id="IPR045060">
    <property type="entry name" value="Phe-tRNA-ligase_IIc_bsu"/>
</dbReference>
<dbReference type="SUPFAM" id="SSF46955">
    <property type="entry name" value="Putative DNA-binding domain"/>
    <property type="match status" value="1"/>
</dbReference>
<evidence type="ECO:0000256" key="7">
    <source>
        <dbReference type="ARBA" id="ARBA00022723"/>
    </source>
</evidence>
<dbReference type="Pfam" id="PF17759">
    <property type="entry name" value="tRNA_synthFbeta"/>
    <property type="match status" value="1"/>
</dbReference>
<dbReference type="InterPro" id="IPR045864">
    <property type="entry name" value="aa-tRNA-synth_II/BPL/LPL"/>
</dbReference>
<evidence type="ECO:0000313" key="20">
    <source>
        <dbReference type="EMBL" id="OYO22123.1"/>
    </source>
</evidence>
<dbReference type="CDD" id="cd00769">
    <property type="entry name" value="PheRS_beta_core"/>
    <property type="match status" value="1"/>
</dbReference>
<dbReference type="PROSITE" id="PS50886">
    <property type="entry name" value="TRBD"/>
    <property type="match status" value="1"/>
</dbReference>
<feature type="domain" description="FDX-ACB" evidence="18">
    <location>
        <begin position="731"/>
        <end position="824"/>
    </location>
</feature>
<accession>A0A255H4J4</accession>
<feature type="binding site" evidence="15">
    <location>
        <position position="460"/>
    </location>
    <ligand>
        <name>Mg(2+)</name>
        <dbReference type="ChEBI" id="CHEBI:18420"/>
        <note>shared with alpha subunit</note>
    </ligand>
</feature>
<dbReference type="RefSeq" id="WP_094363868.1">
    <property type="nucleotide sequence ID" value="NZ_NMVQ01000012.1"/>
</dbReference>
<dbReference type="InterPro" id="IPR005121">
    <property type="entry name" value="Fdx_antiC-bd"/>
</dbReference>
<dbReference type="NCBIfam" id="TIGR00472">
    <property type="entry name" value="pheT_bact"/>
    <property type="match status" value="1"/>
</dbReference>
<feature type="domain" description="B5" evidence="19">
    <location>
        <begin position="407"/>
        <end position="482"/>
    </location>
</feature>
<dbReference type="PROSITE" id="PS51483">
    <property type="entry name" value="B5"/>
    <property type="match status" value="1"/>
</dbReference>
<dbReference type="SMART" id="SM00896">
    <property type="entry name" value="FDX-ACB"/>
    <property type="match status" value="1"/>
</dbReference>
<dbReference type="Pfam" id="PF03483">
    <property type="entry name" value="B3_4"/>
    <property type="match status" value="1"/>
</dbReference>
<dbReference type="InterPro" id="IPR041616">
    <property type="entry name" value="PheRS_beta_core"/>
</dbReference>
<evidence type="ECO:0000256" key="5">
    <source>
        <dbReference type="ARBA" id="ARBA00022555"/>
    </source>
</evidence>
<feature type="binding site" evidence="15">
    <location>
        <position position="469"/>
    </location>
    <ligand>
        <name>Mg(2+)</name>
        <dbReference type="ChEBI" id="CHEBI:18420"/>
        <note>shared with alpha subunit</note>
    </ligand>
</feature>
<dbReference type="InterPro" id="IPR005147">
    <property type="entry name" value="tRNA_synthase_B5-dom"/>
</dbReference>
<evidence type="ECO:0000256" key="4">
    <source>
        <dbReference type="ARBA" id="ARBA00022490"/>
    </source>
</evidence>
<evidence type="ECO:0000256" key="8">
    <source>
        <dbReference type="ARBA" id="ARBA00022741"/>
    </source>
</evidence>
<dbReference type="Gene3D" id="3.30.56.10">
    <property type="match status" value="2"/>
</dbReference>
<dbReference type="FunFam" id="3.30.70.380:FF:000001">
    <property type="entry name" value="Phenylalanine--tRNA ligase beta subunit"/>
    <property type="match status" value="1"/>
</dbReference>
<reference evidence="20 21" key="1">
    <citation type="submission" date="2017-07" db="EMBL/GenBank/DDBJ databases">
        <title>Draft whole genome sequences of clinical Proprionibacteriaceae strains.</title>
        <authorList>
            <person name="Bernier A.-M."/>
            <person name="Bernard K."/>
            <person name="Domingo M.-C."/>
        </authorList>
    </citation>
    <scope>NUCLEOTIDE SEQUENCE [LARGE SCALE GENOMIC DNA]</scope>
    <source>
        <strain evidence="20 21">NML 130396</strain>
    </source>
</reference>
<dbReference type="Gene3D" id="3.30.930.10">
    <property type="entry name" value="Bira Bifunctional Protein, Domain 2"/>
    <property type="match status" value="1"/>
</dbReference>
<dbReference type="InterPro" id="IPR002547">
    <property type="entry name" value="tRNA-bd_dom"/>
</dbReference>
<evidence type="ECO:0000256" key="14">
    <source>
        <dbReference type="ARBA" id="ARBA00049255"/>
    </source>
</evidence>
<comment type="similarity">
    <text evidence="2 15">Belongs to the phenylalanyl-tRNA synthetase beta subunit family. Type 1 subfamily.</text>
</comment>
<evidence type="ECO:0000256" key="1">
    <source>
        <dbReference type="ARBA" id="ARBA00004496"/>
    </source>
</evidence>
<evidence type="ECO:0000256" key="6">
    <source>
        <dbReference type="ARBA" id="ARBA00022598"/>
    </source>
</evidence>
<dbReference type="EMBL" id="NMVQ01000012">
    <property type="protein sequence ID" value="OYO22123.1"/>
    <property type="molecule type" value="Genomic_DNA"/>
</dbReference>
<dbReference type="Gene3D" id="3.50.40.10">
    <property type="entry name" value="Phenylalanyl-trna Synthetase, Chain B, domain 3"/>
    <property type="match status" value="1"/>
</dbReference>
<keyword evidence="11 16" id="KW-0694">RNA-binding</keyword>
<dbReference type="Pfam" id="PF03147">
    <property type="entry name" value="FDX-ACB"/>
    <property type="match status" value="1"/>
</dbReference>
<dbReference type="GO" id="GO:0004826">
    <property type="term" value="F:phenylalanine-tRNA ligase activity"/>
    <property type="evidence" value="ECO:0007669"/>
    <property type="project" value="UniProtKB-UniRule"/>
</dbReference>
<evidence type="ECO:0000256" key="15">
    <source>
        <dbReference type="HAMAP-Rule" id="MF_00283"/>
    </source>
</evidence>
<keyword evidence="6 15" id="KW-0436">Ligase</keyword>
<keyword evidence="10 15" id="KW-0460">Magnesium</keyword>
<evidence type="ECO:0000256" key="11">
    <source>
        <dbReference type="ARBA" id="ARBA00022884"/>
    </source>
</evidence>
<comment type="caution">
    <text evidence="20">The sequence shown here is derived from an EMBL/GenBank/DDBJ whole genome shotgun (WGS) entry which is preliminary data.</text>
</comment>
<dbReference type="Pfam" id="PF01588">
    <property type="entry name" value="tRNA_bind"/>
    <property type="match status" value="1"/>
</dbReference>
<dbReference type="SUPFAM" id="SSF54991">
    <property type="entry name" value="Anticodon-binding domain of PheRS"/>
    <property type="match status" value="1"/>
</dbReference>
<comment type="catalytic activity">
    <reaction evidence="14 15">
        <text>tRNA(Phe) + L-phenylalanine + ATP = L-phenylalanyl-tRNA(Phe) + AMP + diphosphate + H(+)</text>
        <dbReference type="Rhea" id="RHEA:19413"/>
        <dbReference type="Rhea" id="RHEA-COMP:9668"/>
        <dbReference type="Rhea" id="RHEA-COMP:9699"/>
        <dbReference type="ChEBI" id="CHEBI:15378"/>
        <dbReference type="ChEBI" id="CHEBI:30616"/>
        <dbReference type="ChEBI" id="CHEBI:33019"/>
        <dbReference type="ChEBI" id="CHEBI:58095"/>
        <dbReference type="ChEBI" id="CHEBI:78442"/>
        <dbReference type="ChEBI" id="CHEBI:78531"/>
        <dbReference type="ChEBI" id="CHEBI:456215"/>
        <dbReference type="EC" id="6.1.1.20"/>
    </reaction>
</comment>
<keyword evidence="4 15" id="KW-0963">Cytoplasm</keyword>
<dbReference type="InterPro" id="IPR020825">
    <property type="entry name" value="Phe-tRNA_synthase-like_B3/B4"/>
</dbReference>
<evidence type="ECO:0000256" key="16">
    <source>
        <dbReference type="PROSITE-ProRule" id="PRU00209"/>
    </source>
</evidence>
<dbReference type="Gene3D" id="3.30.70.380">
    <property type="entry name" value="Ferrodoxin-fold anticodon-binding domain"/>
    <property type="match status" value="1"/>
</dbReference>
<organism evidence="20 21">
    <name type="scientific">Enemella dayhoffiae</name>
    <dbReference type="NCBI Taxonomy" id="2016507"/>
    <lineage>
        <taxon>Bacteria</taxon>
        <taxon>Bacillati</taxon>
        <taxon>Actinomycetota</taxon>
        <taxon>Actinomycetes</taxon>
        <taxon>Propionibacteriales</taxon>
        <taxon>Propionibacteriaceae</taxon>
        <taxon>Enemella</taxon>
    </lineage>
</organism>
<dbReference type="GO" id="GO:0000049">
    <property type="term" value="F:tRNA binding"/>
    <property type="evidence" value="ECO:0007669"/>
    <property type="project" value="UniProtKB-UniRule"/>
</dbReference>
<dbReference type="SUPFAM" id="SSF55681">
    <property type="entry name" value="Class II aaRS and biotin synthetases"/>
    <property type="match status" value="1"/>
</dbReference>
<dbReference type="EC" id="6.1.1.20" evidence="15"/>
<dbReference type="PANTHER" id="PTHR10947:SF0">
    <property type="entry name" value="PHENYLALANINE--TRNA LIGASE BETA SUBUNIT"/>
    <property type="match status" value="1"/>
</dbReference>
<keyword evidence="13 15" id="KW-0030">Aminoacyl-tRNA synthetase</keyword>
<dbReference type="OrthoDB" id="9805455at2"/>
<evidence type="ECO:0000259" key="19">
    <source>
        <dbReference type="PROSITE" id="PS51483"/>
    </source>
</evidence>
<dbReference type="CDD" id="cd02796">
    <property type="entry name" value="tRNA_bind_bactPheRS"/>
    <property type="match status" value="1"/>
</dbReference>
<evidence type="ECO:0000256" key="9">
    <source>
        <dbReference type="ARBA" id="ARBA00022840"/>
    </source>
</evidence>
<dbReference type="AlphaFoldDB" id="A0A255H4J4"/>
<comment type="cofactor">
    <cofactor evidence="15">
        <name>Mg(2+)</name>
        <dbReference type="ChEBI" id="CHEBI:18420"/>
    </cofactor>
    <text evidence="15">Binds 2 magnesium ions per tetramer.</text>
</comment>
<dbReference type="SUPFAM" id="SSF50249">
    <property type="entry name" value="Nucleic acid-binding proteins"/>
    <property type="match status" value="1"/>
</dbReference>
<name>A0A255H4J4_9ACTN</name>
<dbReference type="GO" id="GO:0000287">
    <property type="term" value="F:magnesium ion binding"/>
    <property type="evidence" value="ECO:0007669"/>
    <property type="project" value="UniProtKB-UniRule"/>
</dbReference>
<dbReference type="Gene3D" id="2.40.50.140">
    <property type="entry name" value="Nucleic acid-binding proteins"/>
    <property type="match status" value="1"/>
</dbReference>
<dbReference type="SUPFAM" id="SSF56037">
    <property type="entry name" value="PheT/TilS domain"/>
    <property type="match status" value="1"/>
</dbReference>
<evidence type="ECO:0000313" key="21">
    <source>
        <dbReference type="Proteomes" id="UP000216311"/>
    </source>
</evidence>
<feature type="binding site" evidence="15">
    <location>
        <position position="466"/>
    </location>
    <ligand>
        <name>Mg(2+)</name>
        <dbReference type="ChEBI" id="CHEBI:18420"/>
        <note>shared with alpha subunit</note>
    </ligand>
</feature>
<dbReference type="SMART" id="SM00874">
    <property type="entry name" value="B5"/>
    <property type="match status" value="1"/>
</dbReference>
<sequence>MKAPLSWLREFVELPADVDVPALREAFIRAGIEVEGVQAGTEVSGPVVVGRVLEVNPEPQKNGKTINWCTVDVGAHNPPDQPGRGIVCGAHNFGVGDHVVVSLPGAVLAGGFEIAARKTYGHVSDGMICSATELGLPEDGTDGIIVLEGDPQVGQPAMPLLGADEVIFELEITPDMPHCLSIRGLARELAQSFDVAFTDPVQEFGDPQQGSVGVRLADPRCSQFVALRVTGFDPTRSSPAWLKRRITQSGIRSISLAVDITNYVMVELGRPLHGYDADRLSGDIVVRAARAGETVTTLDDQVRTLGPDDLVITDDSGPIGLAGVMGGASTELSDQTRNVVIEGAYFDPATISRSSRGHKLPSEASRRFERGVDPAATYAGVLRAGQLLAELGGGTVDERVTVVGEVPPLPGCTLPVDLPEKILGMPVSADTVVEALTGAGIDVQRDGDQLRVTPPSWRPDLRDPYDYVEEVGQKVGLDRIVGLVPPAPGGRGLTAGQRGRRAVTTTLADLGLVEVLTFPFQATADLDRLGLGADDPRRAQVRLANPLAETSPFLRTTTLPGLLAAAARNLSRGLDDVAIFELGSVFRAGDGRPAPMPPVDRRPTDSEWAALNDAIPAQPRHLGVLLQGSWLPQRWDGAAEPVGWRHAMGIVDALARTLGVPVRRRAGQQAPFHPGRCAELVLDDVVVGHAGELHPNVVKEFGLSAGAAAIELDLDALLAALPGPGVIAPLSSYPVAKEDVALVVPADVAAADVQAALVRGAGELLESIRLFDIYTGDQIPEGRKSLAYALRFRAVGRTLKDAEAAQARDAAVAAARESCGAVLRS</sequence>
<dbReference type="InterPro" id="IPR009061">
    <property type="entry name" value="DNA-bd_dom_put_sf"/>
</dbReference>
<dbReference type="InterPro" id="IPR036690">
    <property type="entry name" value="Fdx_antiC-bd_sf"/>
</dbReference>
<dbReference type="InterPro" id="IPR033714">
    <property type="entry name" value="tRNA_bind_bactPheRS"/>
</dbReference>
<dbReference type="PANTHER" id="PTHR10947">
    <property type="entry name" value="PHENYLALANYL-TRNA SYNTHETASE BETA CHAIN AND LEUCINE-RICH REPEAT-CONTAINING PROTEIN 47"/>
    <property type="match status" value="1"/>
</dbReference>
<dbReference type="SMART" id="SM00873">
    <property type="entry name" value="B3_4"/>
    <property type="match status" value="1"/>
</dbReference>
<dbReference type="GO" id="GO:0006432">
    <property type="term" value="P:phenylalanyl-tRNA aminoacylation"/>
    <property type="evidence" value="ECO:0007669"/>
    <property type="project" value="UniProtKB-UniRule"/>
</dbReference>
<feature type="domain" description="TRNA-binding" evidence="17">
    <location>
        <begin position="41"/>
        <end position="158"/>
    </location>
</feature>
<keyword evidence="8 15" id="KW-0547">Nucleotide-binding</keyword>
<keyword evidence="5 16" id="KW-0820">tRNA-binding</keyword>
<dbReference type="InterPro" id="IPR005146">
    <property type="entry name" value="B3/B4_tRNA-bd"/>
</dbReference>
<evidence type="ECO:0000256" key="3">
    <source>
        <dbReference type="ARBA" id="ARBA00011209"/>
    </source>
</evidence>
<feature type="binding site" evidence="15">
    <location>
        <position position="470"/>
    </location>
    <ligand>
        <name>Mg(2+)</name>
        <dbReference type="ChEBI" id="CHEBI:18420"/>
        <note>shared with alpha subunit</note>
    </ligand>
</feature>
<dbReference type="Pfam" id="PF03484">
    <property type="entry name" value="B5"/>
    <property type="match status" value="1"/>
</dbReference>
<keyword evidence="7 15" id="KW-0479">Metal-binding</keyword>
<dbReference type="Proteomes" id="UP000216311">
    <property type="component" value="Unassembled WGS sequence"/>
</dbReference>
<dbReference type="GO" id="GO:0005524">
    <property type="term" value="F:ATP binding"/>
    <property type="evidence" value="ECO:0007669"/>
    <property type="project" value="UniProtKB-UniRule"/>
</dbReference>
<keyword evidence="12 15" id="KW-0648">Protein biosynthesis</keyword>
<dbReference type="InterPro" id="IPR004532">
    <property type="entry name" value="Phe-tRNA-ligase_IIc_bsu_bact"/>
</dbReference>
<dbReference type="PROSITE" id="PS51447">
    <property type="entry name" value="FDX_ACB"/>
    <property type="match status" value="1"/>
</dbReference>
<evidence type="ECO:0000256" key="10">
    <source>
        <dbReference type="ARBA" id="ARBA00022842"/>
    </source>
</evidence>
<dbReference type="FunFam" id="3.30.930.10:FF:000130">
    <property type="entry name" value="Phenylalanine--tRNA ligase beta subunit"/>
    <property type="match status" value="1"/>
</dbReference>
<keyword evidence="9 15" id="KW-0067">ATP-binding</keyword>
<gene>
    <name evidence="15" type="primary">pheT</name>
    <name evidence="20" type="ORF">CGZ93_09510</name>
</gene>
<evidence type="ECO:0000259" key="18">
    <source>
        <dbReference type="PROSITE" id="PS51447"/>
    </source>
</evidence>
<evidence type="ECO:0000256" key="12">
    <source>
        <dbReference type="ARBA" id="ARBA00022917"/>
    </source>
</evidence>
<comment type="subcellular location">
    <subcellularLocation>
        <location evidence="1 15">Cytoplasm</location>
    </subcellularLocation>
</comment>
<comment type="subunit">
    <text evidence="3 15">Tetramer of two alpha and two beta subunits.</text>
</comment>